<keyword evidence="4" id="KW-1185">Reference proteome</keyword>
<dbReference type="EMBL" id="JAVRHX010000004">
    <property type="protein sequence ID" value="MDT0595804.1"/>
    <property type="molecule type" value="Genomic_DNA"/>
</dbReference>
<dbReference type="EC" id="3.1.-.-" evidence="3"/>
<comment type="caution">
    <text evidence="3">The sequence shown here is derived from an EMBL/GenBank/DDBJ whole genome shotgun (WGS) entry which is preliminary data.</text>
</comment>
<comment type="similarity">
    <text evidence="1">Belongs to the metallo-dependent hydrolases superfamily. TatD-type hydrolase family.</text>
</comment>
<dbReference type="SUPFAM" id="SSF51556">
    <property type="entry name" value="Metallo-dependent hydrolases"/>
    <property type="match status" value="1"/>
</dbReference>
<dbReference type="PROSITE" id="PS01091">
    <property type="entry name" value="TATD_3"/>
    <property type="match status" value="1"/>
</dbReference>
<protein>
    <submittedName>
        <fullName evidence="3">TatD family hydrolase</fullName>
        <ecNumber evidence="3">3.1.-.-</ecNumber>
    </submittedName>
</protein>
<dbReference type="Proteomes" id="UP001253545">
    <property type="component" value="Unassembled WGS sequence"/>
</dbReference>
<dbReference type="CDD" id="cd01310">
    <property type="entry name" value="TatD_DNAse"/>
    <property type="match status" value="1"/>
</dbReference>
<dbReference type="PIRSF" id="PIRSF005902">
    <property type="entry name" value="DNase_TatD"/>
    <property type="match status" value="1"/>
</dbReference>
<evidence type="ECO:0000256" key="2">
    <source>
        <dbReference type="ARBA" id="ARBA00022801"/>
    </source>
</evidence>
<dbReference type="RefSeq" id="WP_311369330.1">
    <property type="nucleotide sequence ID" value="NZ_JAVRHX010000004.1"/>
</dbReference>
<proteinExistence type="inferred from homology"/>
<reference evidence="3 4" key="1">
    <citation type="submission" date="2023-09" db="EMBL/GenBank/DDBJ databases">
        <authorList>
            <person name="Rey-Velasco X."/>
        </authorList>
    </citation>
    <scope>NUCLEOTIDE SEQUENCE [LARGE SCALE GENOMIC DNA]</scope>
    <source>
        <strain evidence="3 4">P117</strain>
    </source>
</reference>
<dbReference type="Gene3D" id="3.20.20.140">
    <property type="entry name" value="Metal-dependent hydrolases"/>
    <property type="match status" value="1"/>
</dbReference>
<dbReference type="PANTHER" id="PTHR46124:SF3">
    <property type="entry name" value="HYDROLASE"/>
    <property type="match status" value="1"/>
</dbReference>
<dbReference type="InterPro" id="IPR001130">
    <property type="entry name" value="TatD-like"/>
</dbReference>
<keyword evidence="2 3" id="KW-0378">Hydrolase</keyword>
<evidence type="ECO:0000256" key="1">
    <source>
        <dbReference type="ARBA" id="ARBA00009275"/>
    </source>
</evidence>
<evidence type="ECO:0000313" key="4">
    <source>
        <dbReference type="Proteomes" id="UP001253545"/>
    </source>
</evidence>
<gene>
    <name evidence="3" type="ORF">RM552_13170</name>
</gene>
<dbReference type="InterPro" id="IPR032466">
    <property type="entry name" value="Metal_Hydrolase"/>
</dbReference>
<sequence>MIDSHCHIDLPDFDADRADVLHACKIANIEKLLVPGLSIEQFSLLIKLSSNYPQQIDIALGCHPYFLTALSHENAEVLKSNLFELGLTYKDKIVAVGECGLDGSLALSMAYQEKILAWHIDLASNIKKPLVLHHRQSHNQLIRLLKLKRYTLGGVIHAFSGSENIAKTYVDMGFKLGVGGTITYPRAEKTIATIKKLSLEHLLIETDSPDMPIKGFQGQRNSPLQTIAVAKALAQLKGISVEEVEKQSTENYYRLFSKTT</sequence>
<organism evidence="3 4">
    <name type="scientific">Glaciecola petra</name>
    <dbReference type="NCBI Taxonomy" id="3075602"/>
    <lineage>
        <taxon>Bacteria</taxon>
        <taxon>Pseudomonadati</taxon>
        <taxon>Pseudomonadota</taxon>
        <taxon>Gammaproteobacteria</taxon>
        <taxon>Alteromonadales</taxon>
        <taxon>Alteromonadaceae</taxon>
        <taxon>Glaciecola</taxon>
    </lineage>
</organism>
<dbReference type="PANTHER" id="PTHR46124">
    <property type="entry name" value="D-AMINOACYL-TRNA DEACYLASE"/>
    <property type="match status" value="1"/>
</dbReference>
<accession>A0ABU2ZW43</accession>
<dbReference type="PROSITE" id="PS01137">
    <property type="entry name" value="TATD_1"/>
    <property type="match status" value="1"/>
</dbReference>
<evidence type="ECO:0000313" key="3">
    <source>
        <dbReference type="EMBL" id="MDT0595804.1"/>
    </source>
</evidence>
<dbReference type="Pfam" id="PF01026">
    <property type="entry name" value="TatD_DNase"/>
    <property type="match status" value="1"/>
</dbReference>
<name>A0ABU2ZW43_9ALTE</name>
<dbReference type="InterPro" id="IPR018228">
    <property type="entry name" value="DNase_TatD-rel_CS"/>
</dbReference>
<dbReference type="GO" id="GO:0016787">
    <property type="term" value="F:hydrolase activity"/>
    <property type="evidence" value="ECO:0007669"/>
    <property type="project" value="UniProtKB-KW"/>
</dbReference>